<protein>
    <recommendedName>
        <fullName evidence="2">CCHC-type domain-containing protein</fullName>
    </recommendedName>
</protein>
<dbReference type="GO" id="GO:0008270">
    <property type="term" value="F:zinc ion binding"/>
    <property type="evidence" value="ECO:0007669"/>
    <property type="project" value="UniProtKB-KW"/>
</dbReference>
<dbReference type="GO" id="GO:0003676">
    <property type="term" value="F:nucleic acid binding"/>
    <property type="evidence" value="ECO:0007669"/>
    <property type="project" value="InterPro"/>
</dbReference>
<comment type="caution">
    <text evidence="3">The sequence shown here is derived from an EMBL/GenBank/DDBJ whole genome shotgun (WGS) entry which is preliminary data.</text>
</comment>
<keyword evidence="1" id="KW-0862">Zinc</keyword>
<evidence type="ECO:0000259" key="2">
    <source>
        <dbReference type="PROSITE" id="PS50158"/>
    </source>
</evidence>
<evidence type="ECO:0000256" key="1">
    <source>
        <dbReference type="PROSITE-ProRule" id="PRU00047"/>
    </source>
</evidence>
<keyword evidence="1" id="KW-0479">Metal-binding</keyword>
<feature type="domain" description="CCHC-type" evidence="2">
    <location>
        <begin position="106"/>
        <end position="122"/>
    </location>
</feature>
<sequence>MELRKSVTDPTEVVATLKGFEKRLLRHAEARDVSERDFSCLGIQSRKSSQASGSKSKKYWKNKEKMGFVKSNAVIKYNGSRENSKEICRTCDSLHYGECWFKEKPKCPKCEKFGHNARDCRSKDSATSSLCQGSWRRNCNAFLPAIPHQLLRMNMCGTLIVVTVTI</sequence>
<evidence type="ECO:0000313" key="4">
    <source>
        <dbReference type="Proteomes" id="UP000315295"/>
    </source>
</evidence>
<keyword evidence="4" id="KW-1185">Reference proteome</keyword>
<name>A0A540LEK8_MALBA</name>
<reference evidence="3 4" key="1">
    <citation type="journal article" date="2019" name="G3 (Bethesda)">
        <title>Sequencing of a Wild Apple (Malus baccata) Genome Unravels the Differences Between Cultivated and Wild Apple Species Regarding Disease Resistance and Cold Tolerance.</title>
        <authorList>
            <person name="Chen X."/>
        </authorList>
    </citation>
    <scope>NUCLEOTIDE SEQUENCE [LARGE SCALE GENOMIC DNA]</scope>
    <source>
        <strain evidence="4">cv. Shandingzi</strain>
        <tissue evidence="3">Leaves</tissue>
    </source>
</reference>
<dbReference type="SMART" id="SM00343">
    <property type="entry name" value="ZnF_C2HC"/>
    <property type="match status" value="1"/>
</dbReference>
<dbReference type="EMBL" id="VIEB01000623">
    <property type="protein sequence ID" value="TQD84712.1"/>
    <property type="molecule type" value="Genomic_DNA"/>
</dbReference>
<dbReference type="InterPro" id="IPR001878">
    <property type="entry name" value="Znf_CCHC"/>
</dbReference>
<proteinExistence type="predicted"/>
<evidence type="ECO:0000313" key="3">
    <source>
        <dbReference type="EMBL" id="TQD84712.1"/>
    </source>
</evidence>
<keyword evidence="1" id="KW-0863">Zinc-finger</keyword>
<organism evidence="3 4">
    <name type="scientific">Malus baccata</name>
    <name type="common">Siberian crab apple</name>
    <name type="synonym">Pyrus baccata</name>
    <dbReference type="NCBI Taxonomy" id="106549"/>
    <lineage>
        <taxon>Eukaryota</taxon>
        <taxon>Viridiplantae</taxon>
        <taxon>Streptophyta</taxon>
        <taxon>Embryophyta</taxon>
        <taxon>Tracheophyta</taxon>
        <taxon>Spermatophyta</taxon>
        <taxon>Magnoliopsida</taxon>
        <taxon>eudicotyledons</taxon>
        <taxon>Gunneridae</taxon>
        <taxon>Pentapetalae</taxon>
        <taxon>rosids</taxon>
        <taxon>fabids</taxon>
        <taxon>Rosales</taxon>
        <taxon>Rosaceae</taxon>
        <taxon>Amygdaloideae</taxon>
        <taxon>Maleae</taxon>
        <taxon>Malus</taxon>
    </lineage>
</organism>
<dbReference type="AlphaFoldDB" id="A0A540LEK8"/>
<gene>
    <name evidence="3" type="ORF">C1H46_029735</name>
</gene>
<dbReference type="PROSITE" id="PS50158">
    <property type="entry name" value="ZF_CCHC"/>
    <property type="match status" value="1"/>
</dbReference>
<accession>A0A540LEK8</accession>
<dbReference type="Proteomes" id="UP000315295">
    <property type="component" value="Unassembled WGS sequence"/>
</dbReference>